<dbReference type="AlphaFoldDB" id="A0A286QTC0"/>
<evidence type="ECO:0000256" key="1">
    <source>
        <dbReference type="SAM" id="MobiDB-lite"/>
    </source>
</evidence>
<accession>A0A286QTC0</accession>
<feature type="compositionally biased region" description="Polar residues" evidence="1">
    <location>
        <begin position="41"/>
        <end position="51"/>
    </location>
</feature>
<name>A0A286QTC0_9PEZI</name>
<geneLocation type="mitochondrion" evidence="2"/>
<sequence length="148" mass="16210">MNKYLFGLVYGNINEEGRFIGYATRWPNNTEHLFNHPKGSGASQQGPGLSQQVLETSGSNNIQQTQCNQPVSSLSNQVNSVLLNSQLGNLGTANNRLSNVVIGVYKVPGDCIEIGVRGPKAKYNKIIGVRPDEFEEQKNRGGFNENDN</sequence>
<organism evidence="2">
    <name type="scientific">Opegrapha vulgata</name>
    <dbReference type="NCBI Taxonomy" id="543791"/>
    <lineage>
        <taxon>Eukaryota</taxon>
        <taxon>Fungi</taxon>
        <taxon>Dikarya</taxon>
        <taxon>Ascomycota</taxon>
        <taxon>Pezizomycotina</taxon>
        <taxon>Arthoniomycetes</taxon>
        <taxon>Arthoniales</taxon>
        <taxon>Opegraphaceae</taxon>
        <taxon>Opegrapha</taxon>
    </lineage>
</organism>
<gene>
    <name evidence="2" type="primary">ORF7</name>
</gene>
<dbReference type="RefSeq" id="YP_009424494.1">
    <property type="nucleotide sequence ID" value="NC_035825.1"/>
</dbReference>
<dbReference type="GeneID" id="33942377"/>
<protein>
    <submittedName>
        <fullName evidence="2">Uncharacterized protein</fullName>
    </submittedName>
</protein>
<keyword evidence="2" id="KW-0496">Mitochondrion</keyword>
<feature type="region of interest" description="Disordered" evidence="1">
    <location>
        <begin position="31"/>
        <end position="51"/>
    </location>
</feature>
<dbReference type="EMBL" id="KY315997">
    <property type="protein sequence ID" value="ASB29438.1"/>
    <property type="molecule type" value="Genomic_DNA"/>
</dbReference>
<proteinExistence type="predicted"/>
<reference evidence="2" key="1">
    <citation type="submission" date="2016-12" db="EMBL/GenBank/DDBJ databases">
        <title>The complete mitochondrial genome of the lichenized fungus Opegrapha vulgata.</title>
        <authorList>
            <person name="Huckels G."/>
            <person name="Keepers K.G."/>
            <person name="Pogoda C.S."/>
            <person name="Tripp E.A."/>
            <person name="Lendemer J.C."/>
            <person name="Kane N.C."/>
        </authorList>
    </citation>
    <scope>NUCLEOTIDE SEQUENCE</scope>
</reference>
<evidence type="ECO:0000313" key="2">
    <source>
        <dbReference type="EMBL" id="ASB29438.1"/>
    </source>
</evidence>